<dbReference type="SMART" id="SM00387">
    <property type="entry name" value="HATPase_c"/>
    <property type="match status" value="1"/>
</dbReference>
<dbReference type="Gene3D" id="3.30.565.10">
    <property type="entry name" value="Histidine kinase-like ATPase, C-terminal domain"/>
    <property type="match status" value="1"/>
</dbReference>
<dbReference type="InterPro" id="IPR003594">
    <property type="entry name" value="HATPase_dom"/>
</dbReference>
<dbReference type="InterPro" id="IPR004358">
    <property type="entry name" value="Sig_transdc_His_kin-like_C"/>
</dbReference>
<evidence type="ECO:0000256" key="3">
    <source>
        <dbReference type="SAM" id="Coils"/>
    </source>
</evidence>
<dbReference type="InterPro" id="IPR036890">
    <property type="entry name" value="HATPase_C_sf"/>
</dbReference>
<comment type="catalytic activity">
    <reaction evidence="1">
        <text>ATP + protein L-histidine = ADP + protein N-phospho-L-histidine.</text>
        <dbReference type="EC" id="2.7.13.3"/>
    </reaction>
</comment>
<dbReference type="EC" id="2.7.13.3" evidence="2"/>
<dbReference type="PANTHER" id="PTHR43065">
    <property type="entry name" value="SENSOR HISTIDINE KINASE"/>
    <property type="match status" value="1"/>
</dbReference>
<dbReference type="PRINTS" id="PR00344">
    <property type="entry name" value="BCTRLSENSOR"/>
</dbReference>
<dbReference type="SUPFAM" id="SSF55874">
    <property type="entry name" value="ATPase domain of HSP90 chaperone/DNA topoisomerase II/histidine kinase"/>
    <property type="match status" value="1"/>
</dbReference>
<dbReference type="InterPro" id="IPR000014">
    <property type="entry name" value="PAS"/>
</dbReference>
<dbReference type="InterPro" id="IPR005467">
    <property type="entry name" value="His_kinase_dom"/>
</dbReference>
<dbReference type="Pfam" id="PF13426">
    <property type="entry name" value="PAS_9"/>
    <property type="match status" value="2"/>
</dbReference>
<dbReference type="NCBIfam" id="TIGR00229">
    <property type="entry name" value="sensory_box"/>
    <property type="match status" value="2"/>
</dbReference>
<proteinExistence type="predicted"/>
<keyword evidence="3" id="KW-0175">Coiled coil</keyword>
<dbReference type="RefSeq" id="WP_277423850.1">
    <property type="nucleotide sequence ID" value="NZ_JBHRSX010000014.1"/>
</dbReference>
<evidence type="ECO:0000256" key="2">
    <source>
        <dbReference type="ARBA" id="ARBA00012438"/>
    </source>
</evidence>
<dbReference type="Gene3D" id="1.10.287.130">
    <property type="match status" value="1"/>
</dbReference>
<dbReference type="SUPFAM" id="SSF55785">
    <property type="entry name" value="PYP-like sensor domain (PAS domain)"/>
    <property type="match status" value="2"/>
</dbReference>
<keyword evidence="6" id="KW-1185">Reference proteome</keyword>
<dbReference type="InterPro" id="IPR035965">
    <property type="entry name" value="PAS-like_dom_sf"/>
</dbReference>
<dbReference type="Pfam" id="PF02518">
    <property type="entry name" value="HATPase_c"/>
    <property type="match status" value="1"/>
</dbReference>
<evidence type="ECO:0000256" key="1">
    <source>
        <dbReference type="ARBA" id="ARBA00000085"/>
    </source>
</evidence>
<accession>A0ABV7JWT7</accession>
<evidence type="ECO:0000313" key="5">
    <source>
        <dbReference type="EMBL" id="MFC3201433.1"/>
    </source>
</evidence>
<name>A0ABV7JWT7_9ALTE</name>
<organism evidence="5 6">
    <name type="scientific">Alteromonas oceani</name>
    <dbReference type="NCBI Taxonomy" id="2071609"/>
    <lineage>
        <taxon>Bacteria</taxon>
        <taxon>Pseudomonadati</taxon>
        <taxon>Pseudomonadota</taxon>
        <taxon>Gammaproteobacteria</taxon>
        <taxon>Alteromonadales</taxon>
        <taxon>Alteromonadaceae</taxon>
        <taxon>Alteromonas/Salinimonas group</taxon>
        <taxon>Alteromonas</taxon>
    </lineage>
</organism>
<reference evidence="6" key="1">
    <citation type="journal article" date="2019" name="Int. J. Syst. Evol. Microbiol.">
        <title>The Global Catalogue of Microorganisms (GCM) 10K type strain sequencing project: providing services to taxonomists for standard genome sequencing and annotation.</title>
        <authorList>
            <consortium name="The Broad Institute Genomics Platform"/>
            <consortium name="The Broad Institute Genome Sequencing Center for Infectious Disease"/>
            <person name="Wu L."/>
            <person name="Ma J."/>
        </authorList>
    </citation>
    <scope>NUCLEOTIDE SEQUENCE [LARGE SCALE GENOMIC DNA]</scope>
    <source>
        <strain evidence="6">KCTC 52449</strain>
    </source>
</reference>
<evidence type="ECO:0000259" key="4">
    <source>
        <dbReference type="PROSITE" id="PS50109"/>
    </source>
</evidence>
<feature type="coiled-coil region" evidence="3">
    <location>
        <begin position="240"/>
        <end position="284"/>
    </location>
</feature>
<dbReference type="PROSITE" id="PS50109">
    <property type="entry name" value="HIS_KIN"/>
    <property type="match status" value="1"/>
</dbReference>
<gene>
    <name evidence="5" type="ORF">ACFOEW_06330</name>
</gene>
<dbReference type="EMBL" id="JBHRSX010000014">
    <property type="protein sequence ID" value="MFC3201433.1"/>
    <property type="molecule type" value="Genomic_DNA"/>
</dbReference>
<dbReference type="Gene3D" id="3.30.450.20">
    <property type="entry name" value="PAS domain"/>
    <property type="match status" value="2"/>
</dbReference>
<comment type="caution">
    <text evidence="5">The sequence shown here is derived from an EMBL/GenBank/DDBJ whole genome shotgun (WGS) entry which is preliminary data.</text>
</comment>
<sequence length="532" mass="59429">MLFNDSVDGLCLLEDELYTDCNKAFLSLFGFTCKEQVIGLHPADISSAIQADGKPLSESVPARLKEAEDNESVRFEWKHKRVDGSEFWAEVLITTTLLNGKKVRYISTRDISEKKELEIKLSQQKESFETLFNESVDGLCWLEGDRYIDCNKAFLTLFGFQSKEEVVGLTPMDISAEFQEQGVPSKILVPERLGATDSQESVRFEWKHKKVDGTEFWAEIILSRIMLNGKKVRYAITRDISEKKELAMKLQERNHDLNASNTELENMLVSLKEAQDKLIESEKMASLGSLVAGVAHEINTPVGVGLMGITQFKEDIDAITKRYNNRKLTPTDFEAFLTDANEICELVKTNLDRTAQLVKGFKQIAVDQTSEEDREVNLSHYVSEVIASLNSVLKKSQAAVTLTCPDNIVVVLNPGLLYQVLSNLIMISINHGFKDTPAGQILIVIEDSGNTQFSLNYRDNGRSISAEHLPQIFNPFFTTNRANGGTGLGLNVTYNIITSALGGSIECRSDIGEGVEFLLTFKVKQRRASAAR</sequence>
<evidence type="ECO:0000313" key="6">
    <source>
        <dbReference type="Proteomes" id="UP001595477"/>
    </source>
</evidence>
<dbReference type="Proteomes" id="UP001595477">
    <property type="component" value="Unassembled WGS sequence"/>
</dbReference>
<protein>
    <recommendedName>
        <fullName evidence="2">histidine kinase</fullName>
        <ecNumber evidence="2">2.7.13.3</ecNumber>
    </recommendedName>
</protein>
<dbReference type="CDD" id="cd00130">
    <property type="entry name" value="PAS"/>
    <property type="match status" value="2"/>
</dbReference>
<feature type="domain" description="Histidine kinase" evidence="4">
    <location>
        <begin position="293"/>
        <end position="525"/>
    </location>
</feature>